<name>A0A2U2HN95_9BURK</name>
<dbReference type="SUPFAM" id="SSF55729">
    <property type="entry name" value="Acyl-CoA N-acyltransferases (Nat)"/>
    <property type="match status" value="1"/>
</dbReference>
<dbReference type="EMBL" id="PXWF02000122">
    <property type="protein sequence ID" value="PWF48906.1"/>
    <property type="molecule type" value="Genomic_DNA"/>
</dbReference>
<dbReference type="AlphaFoldDB" id="A0A2U2HN95"/>
<sequence>MSYFLREISRSDLPQISSWRNDPGLIENLASPFRFIDLEVDTKWFESYMASRANNVRLAICQRDSGSIIGAAYLLSIDWVSRSCEFSIFIGDVHSRGKGVGEFAIQHVLRHAFEDLNLRRVALNVLENNARALHLYRKNGFVDEGRLRQAVAKRGAYFDLIQMAILSDEFYSSGTIDRS</sequence>
<dbReference type="GO" id="GO:0016747">
    <property type="term" value="F:acyltransferase activity, transferring groups other than amino-acyl groups"/>
    <property type="evidence" value="ECO:0007669"/>
    <property type="project" value="InterPro"/>
</dbReference>
<gene>
    <name evidence="2" type="ORF">C7C56_009310</name>
</gene>
<dbReference type="RefSeq" id="WP_106757160.1">
    <property type="nucleotide sequence ID" value="NZ_PXWF02000122.1"/>
</dbReference>
<dbReference type="Gene3D" id="3.40.630.30">
    <property type="match status" value="1"/>
</dbReference>
<accession>A0A2U2HN95</accession>
<keyword evidence="3" id="KW-1185">Reference proteome</keyword>
<dbReference type="Proteomes" id="UP000241421">
    <property type="component" value="Unassembled WGS sequence"/>
</dbReference>
<dbReference type="PROSITE" id="PS51186">
    <property type="entry name" value="GNAT"/>
    <property type="match status" value="1"/>
</dbReference>
<dbReference type="InterPro" id="IPR016181">
    <property type="entry name" value="Acyl_CoA_acyltransferase"/>
</dbReference>
<dbReference type="OrthoDB" id="9795206at2"/>
<proteinExistence type="predicted"/>
<protein>
    <submittedName>
        <fullName evidence="2">N-acetyltransferase</fullName>
    </submittedName>
</protein>
<dbReference type="InterPro" id="IPR000182">
    <property type="entry name" value="GNAT_dom"/>
</dbReference>
<comment type="caution">
    <text evidence="2">The sequence shown here is derived from an EMBL/GenBank/DDBJ whole genome shotgun (WGS) entry which is preliminary data.</text>
</comment>
<feature type="domain" description="N-acetyltransferase" evidence="1">
    <location>
        <begin position="3"/>
        <end position="164"/>
    </location>
</feature>
<dbReference type="PANTHER" id="PTHR43415">
    <property type="entry name" value="SPERMIDINE N(1)-ACETYLTRANSFERASE"/>
    <property type="match status" value="1"/>
</dbReference>
<dbReference type="Pfam" id="PF13302">
    <property type="entry name" value="Acetyltransf_3"/>
    <property type="match status" value="1"/>
</dbReference>
<dbReference type="PANTHER" id="PTHR43415:SF3">
    <property type="entry name" value="GNAT-FAMILY ACETYLTRANSFERASE"/>
    <property type="match status" value="1"/>
</dbReference>
<evidence type="ECO:0000259" key="1">
    <source>
        <dbReference type="PROSITE" id="PS51186"/>
    </source>
</evidence>
<keyword evidence="2" id="KW-0808">Transferase</keyword>
<reference evidence="2 3" key="1">
    <citation type="submission" date="2018-04" db="EMBL/GenBank/DDBJ databases">
        <title>Massilia violaceinigra sp. nov., a novel purple-pigmented bacterium isolated from Tianshan glacier, Xinjiang, China.</title>
        <authorList>
            <person name="Wang H."/>
        </authorList>
    </citation>
    <scope>NUCLEOTIDE SEQUENCE [LARGE SCALE GENOMIC DNA]</scope>
    <source>
        <strain evidence="2 3">B448-2</strain>
    </source>
</reference>
<evidence type="ECO:0000313" key="2">
    <source>
        <dbReference type="EMBL" id="PWF48906.1"/>
    </source>
</evidence>
<organism evidence="2 3">
    <name type="scientific">Massilia glaciei</name>
    <dbReference type="NCBI Taxonomy" id="1524097"/>
    <lineage>
        <taxon>Bacteria</taxon>
        <taxon>Pseudomonadati</taxon>
        <taxon>Pseudomonadota</taxon>
        <taxon>Betaproteobacteria</taxon>
        <taxon>Burkholderiales</taxon>
        <taxon>Oxalobacteraceae</taxon>
        <taxon>Telluria group</taxon>
        <taxon>Massilia</taxon>
    </lineage>
</organism>
<evidence type="ECO:0000313" key="3">
    <source>
        <dbReference type="Proteomes" id="UP000241421"/>
    </source>
</evidence>